<dbReference type="PANTHER" id="PTHR37478">
    <property type="match status" value="1"/>
</dbReference>
<name>A0A645ARL8_9ZZZZ</name>
<gene>
    <name evidence="2" type="ORF">SDC9_100281</name>
</gene>
<organism evidence="2">
    <name type="scientific">bioreactor metagenome</name>
    <dbReference type="NCBI Taxonomy" id="1076179"/>
    <lineage>
        <taxon>unclassified sequences</taxon>
        <taxon>metagenomes</taxon>
        <taxon>ecological metagenomes</taxon>
    </lineage>
</organism>
<dbReference type="Gene3D" id="1.10.10.10">
    <property type="entry name" value="Winged helix-like DNA-binding domain superfamily/Winged helix DNA-binding domain"/>
    <property type="match status" value="1"/>
</dbReference>
<protein>
    <submittedName>
        <fullName evidence="2">Uncharacterized protein</fullName>
    </submittedName>
</protein>
<dbReference type="InterPro" id="IPR013324">
    <property type="entry name" value="RNA_pol_sigma_r3/r4-like"/>
</dbReference>
<dbReference type="Pfam" id="PF02001">
    <property type="entry name" value="DUF134"/>
    <property type="match status" value="1"/>
</dbReference>
<dbReference type="HAMAP" id="MF_00674">
    <property type="entry name" value="UPF0251"/>
    <property type="match status" value="1"/>
</dbReference>
<sequence length="140" mass="15858">MVRPRKCRRVCGLPGINNFGPLDAEERGILPVSMTVEEYESIRLIDLDSKTQQECAEVMGVARTTVQSIYDSARKKIADALVNGKQLRIEGGNYELCGEHHGHCNHWQECPKRVTNAFEPMRCQRRNKGGQADENCITRK</sequence>
<reference evidence="2" key="1">
    <citation type="submission" date="2019-08" db="EMBL/GenBank/DDBJ databases">
        <authorList>
            <person name="Kucharzyk K."/>
            <person name="Murdoch R.W."/>
            <person name="Higgins S."/>
            <person name="Loffler F."/>
        </authorList>
    </citation>
    <scope>NUCLEOTIDE SEQUENCE</scope>
</reference>
<proteinExistence type="inferred from homology"/>
<dbReference type="PANTHER" id="PTHR37478:SF2">
    <property type="entry name" value="UPF0251 PROTEIN TK0562"/>
    <property type="match status" value="1"/>
</dbReference>
<accession>A0A645ARL8</accession>
<comment type="caution">
    <text evidence="2">The sequence shown here is derived from an EMBL/GenBank/DDBJ whole genome shotgun (WGS) entry which is preliminary data.</text>
</comment>
<evidence type="ECO:0000313" key="2">
    <source>
        <dbReference type="EMBL" id="MPM53513.1"/>
    </source>
</evidence>
<dbReference type="InterPro" id="IPR036388">
    <property type="entry name" value="WH-like_DNA-bd_sf"/>
</dbReference>
<dbReference type="InterPro" id="IPR002852">
    <property type="entry name" value="UPF0251"/>
</dbReference>
<dbReference type="EMBL" id="VSSQ01014374">
    <property type="protein sequence ID" value="MPM53513.1"/>
    <property type="molecule type" value="Genomic_DNA"/>
</dbReference>
<dbReference type="SUPFAM" id="SSF88659">
    <property type="entry name" value="Sigma3 and sigma4 domains of RNA polymerase sigma factors"/>
    <property type="match status" value="1"/>
</dbReference>
<comment type="similarity">
    <text evidence="1">Belongs to the UPF0251 family.</text>
</comment>
<dbReference type="AlphaFoldDB" id="A0A645ARL8"/>
<evidence type="ECO:0000256" key="1">
    <source>
        <dbReference type="ARBA" id="ARBA00009350"/>
    </source>
</evidence>